<evidence type="ECO:0000256" key="2">
    <source>
        <dbReference type="ARBA" id="ARBA00009450"/>
    </source>
</evidence>
<keyword evidence="12" id="KW-0564">Palmitate</keyword>
<evidence type="ECO:0000256" key="9">
    <source>
        <dbReference type="ARBA" id="ARBA00023065"/>
    </source>
</evidence>
<gene>
    <name evidence="18" type="ORF">ACK2TP_02260</name>
</gene>
<dbReference type="EMBL" id="JBJYXY010000001">
    <property type="protein sequence ID" value="MFN2974579.1"/>
    <property type="molecule type" value="Genomic_DNA"/>
</dbReference>
<keyword evidence="5" id="KW-0762">Sugar transport</keyword>
<dbReference type="Proteomes" id="UP001634747">
    <property type="component" value="Unassembled WGS sequence"/>
</dbReference>
<dbReference type="InterPro" id="IPR049712">
    <property type="entry name" value="Poly_export"/>
</dbReference>
<evidence type="ECO:0000313" key="18">
    <source>
        <dbReference type="EMBL" id="MFN2974579.1"/>
    </source>
</evidence>
<feature type="chain" id="PRO_5046835440" evidence="15">
    <location>
        <begin position="31"/>
        <end position="240"/>
    </location>
</feature>
<reference evidence="18 19" key="1">
    <citation type="submission" date="2024-12" db="EMBL/GenBank/DDBJ databases">
        <authorList>
            <person name="Lee Y."/>
        </authorList>
    </citation>
    <scope>NUCLEOTIDE SEQUENCE [LARGE SCALE GENOMIC DNA]</scope>
    <source>
        <strain evidence="18 19">03SUJ4</strain>
    </source>
</reference>
<dbReference type="PANTHER" id="PTHR33619">
    <property type="entry name" value="POLYSACCHARIDE EXPORT PROTEIN GFCE-RELATED"/>
    <property type="match status" value="1"/>
</dbReference>
<evidence type="ECO:0000256" key="14">
    <source>
        <dbReference type="ARBA" id="ARBA00023288"/>
    </source>
</evidence>
<keyword evidence="4" id="KW-1134">Transmembrane beta strand</keyword>
<dbReference type="Gene3D" id="3.10.560.10">
    <property type="entry name" value="Outer membrane lipoprotein wza domain like"/>
    <property type="match status" value="1"/>
</dbReference>
<dbReference type="Pfam" id="PF22461">
    <property type="entry name" value="SLBB_2"/>
    <property type="match status" value="1"/>
</dbReference>
<keyword evidence="3" id="KW-0813">Transport</keyword>
<comment type="subcellular location">
    <subcellularLocation>
        <location evidence="1">Cell outer membrane</location>
        <topology evidence="1">Multi-pass membrane protein</topology>
    </subcellularLocation>
</comment>
<feature type="signal peptide" evidence="15">
    <location>
        <begin position="1"/>
        <end position="30"/>
    </location>
</feature>
<name>A0ABW9KG41_9BACT</name>
<evidence type="ECO:0000256" key="4">
    <source>
        <dbReference type="ARBA" id="ARBA00022452"/>
    </source>
</evidence>
<keyword evidence="6" id="KW-0812">Transmembrane</keyword>
<evidence type="ECO:0000256" key="11">
    <source>
        <dbReference type="ARBA" id="ARBA00023136"/>
    </source>
</evidence>
<sequence length="240" mass="26368">MFHRHSLRRTCTRCGAAILIAGALCLCMRAQTTRDDPNGAVRTSEAMVGTSGEYLLRPGDVVQVNYRFTPEFDDTATVSPDGRLTLKNIGLVPAAGGTVAELQEHIVKAASTQLVNPEVTVTLKEFERPQITVGGEVNLPGHFDLRKPTTALGAILMAGGPKQDSAMNHVFLFRRINGELAETFVLHLNHLHEGEHTKDDILLKPDDMILVRHDKLSTVERYMKLVNLGVYFNPVGNGLF</sequence>
<keyword evidence="9" id="KW-0406">Ion transport</keyword>
<comment type="similarity">
    <text evidence="2">Belongs to the BexD/CtrA/VexA family.</text>
</comment>
<evidence type="ECO:0000256" key="10">
    <source>
        <dbReference type="ARBA" id="ARBA00023114"/>
    </source>
</evidence>
<keyword evidence="7 15" id="KW-0732">Signal</keyword>
<protein>
    <submittedName>
        <fullName evidence="18">Polysaccharide biosynthesis/export family protein</fullName>
    </submittedName>
</protein>
<organism evidence="18 19">
    <name type="scientific">Terriglobus aquaticus</name>
    <dbReference type="NCBI Taxonomy" id="940139"/>
    <lineage>
        <taxon>Bacteria</taxon>
        <taxon>Pseudomonadati</taxon>
        <taxon>Acidobacteriota</taxon>
        <taxon>Terriglobia</taxon>
        <taxon>Terriglobales</taxon>
        <taxon>Acidobacteriaceae</taxon>
        <taxon>Terriglobus</taxon>
    </lineage>
</organism>
<feature type="domain" description="SLBB" evidence="17">
    <location>
        <begin position="131"/>
        <end position="211"/>
    </location>
</feature>
<feature type="domain" description="Polysaccharide export protein N-terminal" evidence="16">
    <location>
        <begin position="51"/>
        <end position="123"/>
    </location>
</feature>
<keyword evidence="11" id="KW-0472">Membrane</keyword>
<keyword evidence="10" id="KW-0626">Porin</keyword>
<keyword evidence="14" id="KW-0449">Lipoprotein</keyword>
<comment type="caution">
    <text evidence="18">The sequence shown here is derived from an EMBL/GenBank/DDBJ whole genome shotgun (WGS) entry which is preliminary data.</text>
</comment>
<evidence type="ECO:0000256" key="6">
    <source>
        <dbReference type="ARBA" id="ARBA00022692"/>
    </source>
</evidence>
<evidence type="ECO:0000256" key="15">
    <source>
        <dbReference type="SAM" id="SignalP"/>
    </source>
</evidence>
<keyword evidence="13" id="KW-0998">Cell outer membrane</keyword>
<evidence type="ECO:0000259" key="16">
    <source>
        <dbReference type="Pfam" id="PF02563"/>
    </source>
</evidence>
<dbReference type="PANTHER" id="PTHR33619:SF3">
    <property type="entry name" value="POLYSACCHARIDE EXPORT PROTEIN GFCE-RELATED"/>
    <property type="match status" value="1"/>
</dbReference>
<dbReference type="InterPro" id="IPR054765">
    <property type="entry name" value="SLBB_dom"/>
</dbReference>
<evidence type="ECO:0000256" key="8">
    <source>
        <dbReference type="ARBA" id="ARBA00023047"/>
    </source>
</evidence>
<evidence type="ECO:0000256" key="5">
    <source>
        <dbReference type="ARBA" id="ARBA00022597"/>
    </source>
</evidence>
<accession>A0ABW9KG41</accession>
<evidence type="ECO:0000256" key="3">
    <source>
        <dbReference type="ARBA" id="ARBA00022448"/>
    </source>
</evidence>
<evidence type="ECO:0000259" key="17">
    <source>
        <dbReference type="Pfam" id="PF22461"/>
    </source>
</evidence>
<evidence type="ECO:0000256" key="13">
    <source>
        <dbReference type="ARBA" id="ARBA00023237"/>
    </source>
</evidence>
<keyword evidence="19" id="KW-1185">Reference proteome</keyword>
<dbReference type="RefSeq" id="WP_263413858.1">
    <property type="nucleotide sequence ID" value="NZ_BAABBH010000001.1"/>
</dbReference>
<evidence type="ECO:0000256" key="12">
    <source>
        <dbReference type="ARBA" id="ARBA00023139"/>
    </source>
</evidence>
<dbReference type="Pfam" id="PF02563">
    <property type="entry name" value="Poly_export"/>
    <property type="match status" value="1"/>
</dbReference>
<proteinExistence type="inferred from homology"/>
<evidence type="ECO:0000313" key="19">
    <source>
        <dbReference type="Proteomes" id="UP001634747"/>
    </source>
</evidence>
<dbReference type="InterPro" id="IPR003715">
    <property type="entry name" value="Poly_export_N"/>
</dbReference>
<evidence type="ECO:0000256" key="1">
    <source>
        <dbReference type="ARBA" id="ARBA00004571"/>
    </source>
</evidence>
<evidence type="ECO:0000256" key="7">
    <source>
        <dbReference type="ARBA" id="ARBA00022729"/>
    </source>
</evidence>
<keyword evidence="8" id="KW-0625">Polysaccharide transport</keyword>
<dbReference type="Gene3D" id="3.30.1950.10">
    <property type="entry name" value="wza like domain"/>
    <property type="match status" value="1"/>
</dbReference>